<name>A0A2H0TDB9_9BACT</name>
<proteinExistence type="predicted"/>
<dbReference type="Pfam" id="PF02033">
    <property type="entry name" value="RBFA"/>
    <property type="match status" value="1"/>
</dbReference>
<evidence type="ECO:0000313" key="4">
    <source>
        <dbReference type="Proteomes" id="UP000231503"/>
    </source>
</evidence>
<dbReference type="InterPro" id="IPR015946">
    <property type="entry name" value="KH_dom-like_a/b"/>
</dbReference>
<keyword evidence="2" id="KW-0175">Coiled coil</keyword>
<evidence type="ECO:0000313" key="3">
    <source>
        <dbReference type="EMBL" id="PIR69542.1"/>
    </source>
</evidence>
<keyword evidence="1" id="KW-0690">Ribosome biogenesis</keyword>
<dbReference type="GO" id="GO:0043024">
    <property type="term" value="F:ribosomal small subunit binding"/>
    <property type="evidence" value="ECO:0007669"/>
    <property type="project" value="TreeGrafter"/>
</dbReference>
<accession>A0A2H0TDB9</accession>
<comment type="caution">
    <text evidence="3">The sequence shown here is derived from an EMBL/GenBank/DDBJ whole genome shotgun (WGS) entry which is preliminary data.</text>
</comment>
<dbReference type="InterPro" id="IPR000238">
    <property type="entry name" value="RbfA"/>
</dbReference>
<gene>
    <name evidence="3" type="primary">rbfA</name>
    <name evidence="3" type="ORF">COU47_02170</name>
</gene>
<reference evidence="4" key="1">
    <citation type="submission" date="2017-09" db="EMBL/GenBank/DDBJ databases">
        <title>Depth-based differentiation of microbial function through sediment-hosted aquifers and enrichment of novel symbionts in the deep terrestrial subsurface.</title>
        <authorList>
            <person name="Probst A.J."/>
            <person name="Ladd B."/>
            <person name="Jarett J.K."/>
            <person name="Geller-Mcgrath D.E."/>
            <person name="Sieber C.M.K."/>
            <person name="Emerson J.B."/>
            <person name="Anantharaman K."/>
            <person name="Thomas B.C."/>
            <person name="Malmstrom R."/>
            <person name="Stieglmeier M."/>
            <person name="Klingl A."/>
            <person name="Woyke T."/>
            <person name="Ryan C.M."/>
            <person name="Banfield J.F."/>
        </authorList>
    </citation>
    <scope>NUCLEOTIDE SEQUENCE [LARGE SCALE GENOMIC DNA]</scope>
</reference>
<organism evidence="3 4">
    <name type="scientific">Candidatus Niyogibacteria bacterium CG10_big_fil_rev_8_21_14_0_10_46_36</name>
    <dbReference type="NCBI Taxonomy" id="1974726"/>
    <lineage>
        <taxon>Bacteria</taxon>
        <taxon>Candidatus Niyogiibacteriota</taxon>
    </lineage>
</organism>
<dbReference type="AlphaFoldDB" id="A0A2H0TDB9"/>
<evidence type="ECO:0000256" key="2">
    <source>
        <dbReference type="SAM" id="Coils"/>
    </source>
</evidence>
<dbReference type="EMBL" id="PFCO01000005">
    <property type="protein sequence ID" value="PIR69542.1"/>
    <property type="molecule type" value="Genomic_DNA"/>
</dbReference>
<protein>
    <submittedName>
        <fullName evidence="3">Ribosome-binding factor A</fullName>
    </submittedName>
</protein>
<dbReference type="NCBIfam" id="TIGR00082">
    <property type="entry name" value="rbfA"/>
    <property type="match status" value="1"/>
</dbReference>
<sequence>MSFRKEKLASLLSRIIPEFIFSHLRYEDARVTVTRIDLSSNFQKAVIFVTIDPKDKSEEALNELKKILSSLRKEVGKNLSMKFLPMFEFEIDAEEEHRMHIEALIEKIKKEK</sequence>
<dbReference type="GO" id="GO:0005829">
    <property type="term" value="C:cytosol"/>
    <property type="evidence" value="ECO:0007669"/>
    <property type="project" value="TreeGrafter"/>
</dbReference>
<dbReference type="InterPro" id="IPR023799">
    <property type="entry name" value="RbfA_dom_sf"/>
</dbReference>
<evidence type="ECO:0000256" key="1">
    <source>
        <dbReference type="ARBA" id="ARBA00022517"/>
    </source>
</evidence>
<dbReference type="PANTHER" id="PTHR33515">
    <property type="entry name" value="RIBOSOME-BINDING FACTOR A, CHLOROPLASTIC-RELATED"/>
    <property type="match status" value="1"/>
</dbReference>
<feature type="coiled-coil region" evidence="2">
    <location>
        <begin position="54"/>
        <end position="111"/>
    </location>
</feature>
<dbReference type="PANTHER" id="PTHR33515:SF1">
    <property type="entry name" value="RIBOSOME-BINDING FACTOR A, CHLOROPLASTIC-RELATED"/>
    <property type="match status" value="1"/>
</dbReference>
<dbReference type="Proteomes" id="UP000231503">
    <property type="component" value="Unassembled WGS sequence"/>
</dbReference>
<dbReference type="GO" id="GO:0006364">
    <property type="term" value="P:rRNA processing"/>
    <property type="evidence" value="ECO:0007669"/>
    <property type="project" value="InterPro"/>
</dbReference>
<dbReference type="Gene3D" id="3.30.300.20">
    <property type="match status" value="1"/>
</dbReference>
<dbReference type="SUPFAM" id="SSF89919">
    <property type="entry name" value="Ribosome-binding factor A, RbfA"/>
    <property type="match status" value="1"/>
</dbReference>